<dbReference type="InterPro" id="IPR000515">
    <property type="entry name" value="MetI-like"/>
</dbReference>
<sequence>MKGGNAPSQTAEHYISMENFNIVWHYKDLLLKGLGYTVFVSVAAILIALCVGMLLSVMRMGGDSLPSRILKKIVAVYISFVRGTPVLVQIYIIYQALAVMGLNLSNLASGIIALSLNSGGFIAEIIRGGLTAIPKGQTEAARALGMSEPKILMRIVFPQVFKVALPQLTSEFINVIKVSPMLSVLAIVELTRTAQRLVTQTYINLPFYIAIAVMYFIICAGLEELVKLQKKRLERR</sequence>
<evidence type="ECO:0000256" key="3">
    <source>
        <dbReference type="ARBA" id="ARBA00022448"/>
    </source>
</evidence>
<evidence type="ECO:0000256" key="4">
    <source>
        <dbReference type="ARBA" id="ARBA00022475"/>
    </source>
</evidence>
<dbReference type="PANTHER" id="PTHR30614:SF20">
    <property type="entry name" value="GLUTAMINE TRANSPORT SYSTEM PERMEASE PROTEIN GLNP"/>
    <property type="match status" value="1"/>
</dbReference>
<evidence type="ECO:0000259" key="10">
    <source>
        <dbReference type="PROSITE" id="PS50928"/>
    </source>
</evidence>
<dbReference type="GO" id="GO:0006865">
    <property type="term" value="P:amino acid transport"/>
    <property type="evidence" value="ECO:0007669"/>
    <property type="project" value="UniProtKB-KW"/>
</dbReference>
<feature type="domain" description="ABC transmembrane type-1" evidence="10">
    <location>
        <begin position="34"/>
        <end position="226"/>
    </location>
</feature>
<dbReference type="Proteomes" id="UP001211015">
    <property type="component" value="Unassembled WGS sequence"/>
</dbReference>
<evidence type="ECO:0000256" key="1">
    <source>
        <dbReference type="ARBA" id="ARBA00004651"/>
    </source>
</evidence>
<dbReference type="GO" id="GO:0022857">
    <property type="term" value="F:transmembrane transporter activity"/>
    <property type="evidence" value="ECO:0007669"/>
    <property type="project" value="InterPro"/>
</dbReference>
<dbReference type="EMBL" id="JAQMLV010000004">
    <property type="protein sequence ID" value="MDB8744162.1"/>
    <property type="molecule type" value="Genomic_DNA"/>
</dbReference>
<name>A0AAW6E512_9FIRM</name>
<feature type="transmembrane region" description="Helical" evidence="9">
    <location>
        <begin position="34"/>
        <end position="57"/>
    </location>
</feature>
<dbReference type="Pfam" id="PF00528">
    <property type="entry name" value="BPD_transp_1"/>
    <property type="match status" value="1"/>
</dbReference>
<keyword evidence="5 9" id="KW-0812">Transmembrane</keyword>
<keyword evidence="6" id="KW-0029">Amino-acid transport</keyword>
<dbReference type="CDD" id="cd06261">
    <property type="entry name" value="TM_PBP2"/>
    <property type="match status" value="1"/>
</dbReference>
<dbReference type="PANTHER" id="PTHR30614">
    <property type="entry name" value="MEMBRANE COMPONENT OF AMINO ACID ABC TRANSPORTER"/>
    <property type="match status" value="1"/>
</dbReference>
<evidence type="ECO:0000256" key="9">
    <source>
        <dbReference type="RuleBase" id="RU363032"/>
    </source>
</evidence>
<keyword evidence="8 9" id="KW-0472">Membrane</keyword>
<comment type="caution">
    <text evidence="11">The sequence shown here is derived from an EMBL/GenBank/DDBJ whole genome shotgun (WGS) entry which is preliminary data.</text>
</comment>
<dbReference type="InterPro" id="IPR043429">
    <property type="entry name" value="ArtM/GltK/GlnP/TcyL/YhdX-like"/>
</dbReference>
<accession>A0AAW6E512</accession>
<feature type="transmembrane region" description="Helical" evidence="9">
    <location>
        <begin position="69"/>
        <end position="94"/>
    </location>
</feature>
<dbReference type="AlphaFoldDB" id="A0AAW6E512"/>
<evidence type="ECO:0000256" key="5">
    <source>
        <dbReference type="ARBA" id="ARBA00022692"/>
    </source>
</evidence>
<dbReference type="PROSITE" id="PS50928">
    <property type="entry name" value="ABC_TM1"/>
    <property type="match status" value="1"/>
</dbReference>
<comment type="similarity">
    <text evidence="2">Belongs to the binding-protein-dependent transport system permease family. HisMQ subfamily.</text>
</comment>
<dbReference type="SUPFAM" id="SSF161098">
    <property type="entry name" value="MetI-like"/>
    <property type="match status" value="1"/>
</dbReference>
<evidence type="ECO:0000256" key="8">
    <source>
        <dbReference type="ARBA" id="ARBA00023136"/>
    </source>
</evidence>
<dbReference type="InterPro" id="IPR035906">
    <property type="entry name" value="MetI-like_sf"/>
</dbReference>
<keyword evidence="7 9" id="KW-1133">Transmembrane helix</keyword>
<reference evidence="11" key="1">
    <citation type="submission" date="2023-01" db="EMBL/GenBank/DDBJ databases">
        <title>Human gut microbiome strain richness.</title>
        <authorList>
            <person name="Chen-Liaw A."/>
        </authorList>
    </citation>
    <scope>NUCLEOTIDE SEQUENCE</scope>
    <source>
        <strain evidence="11">1001275st1_F4_1001275B_160808</strain>
    </source>
</reference>
<keyword evidence="4" id="KW-1003">Cell membrane</keyword>
<dbReference type="GO" id="GO:0043190">
    <property type="term" value="C:ATP-binding cassette (ABC) transporter complex"/>
    <property type="evidence" value="ECO:0007669"/>
    <property type="project" value="InterPro"/>
</dbReference>
<proteinExistence type="inferred from homology"/>
<evidence type="ECO:0000313" key="12">
    <source>
        <dbReference type="Proteomes" id="UP001211015"/>
    </source>
</evidence>
<evidence type="ECO:0000256" key="2">
    <source>
        <dbReference type="ARBA" id="ARBA00010072"/>
    </source>
</evidence>
<dbReference type="InterPro" id="IPR010065">
    <property type="entry name" value="AA_ABC_transptr_permease_3TM"/>
</dbReference>
<comment type="subcellular location">
    <subcellularLocation>
        <location evidence="1 9">Cell membrane</location>
        <topology evidence="1 9">Multi-pass membrane protein</topology>
    </subcellularLocation>
</comment>
<protein>
    <submittedName>
        <fullName evidence="11">Amino acid ABC transporter permease</fullName>
    </submittedName>
</protein>
<evidence type="ECO:0000256" key="6">
    <source>
        <dbReference type="ARBA" id="ARBA00022970"/>
    </source>
</evidence>
<feature type="transmembrane region" description="Helical" evidence="9">
    <location>
        <begin position="205"/>
        <end position="226"/>
    </location>
</feature>
<gene>
    <name evidence="11" type="ORF">PNU62_03950</name>
</gene>
<dbReference type="RefSeq" id="WP_272112627.1">
    <property type="nucleotide sequence ID" value="NZ_JAQMLW010000003.1"/>
</dbReference>
<dbReference type="NCBIfam" id="TIGR01726">
    <property type="entry name" value="HEQRo_perm_3TM"/>
    <property type="match status" value="1"/>
</dbReference>
<evidence type="ECO:0000313" key="11">
    <source>
        <dbReference type="EMBL" id="MDB8744162.1"/>
    </source>
</evidence>
<keyword evidence="3 9" id="KW-0813">Transport</keyword>
<dbReference type="Gene3D" id="1.10.3720.10">
    <property type="entry name" value="MetI-like"/>
    <property type="match status" value="1"/>
</dbReference>
<organism evidence="11 12">
    <name type="scientific">Ruminococcus bicirculans</name>
    <name type="common">ex Wegman et al. 2014</name>
    <dbReference type="NCBI Taxonomy" id="1160721"/>
    <lineage>
        <taxon>Bacteria</taxon>
        <taxon>Bacillati</taxon>
        <taxon>Bacillota</taxon>
        <taxon>Clostridia</taxon>
        <taxon>Eubacteriales</taxon>
        <taxon>Oscillospiraceae</taxon>
        <taxon>Ruminococcus</taxon>
    </lineage>
</organism>
<evidence type="ECO:0000256" key="7">
    <source>
        <dbReference type="ARBA" id="ARBA00022989"/>
    </source>
</evidence>